<dbReference type="GO" id="GO:2000042">
    <property type="term" value="P:negative regulation of double-strand break repair via homologous recombination"/>
    <property type="evidence" value="ECO:0007669"/>
    <property type="project" value="TreeGrafter"/>
</dbReference>
<dbReference type="GO" id="GO:1905168">
    <property type="term" value="P:positive regulation of double-strand break repair via homologous recombination"/>
    <property type="evidence" value="ECO:0007669"/>
    <property type="project" value="TreeGrafter"/>
</dbReference>
<name>A0A668SKL5_OREAU</name>
<feature type="compositionally biased region" description="Low complexity" evidence="1">
    <location>
        <begin position="435"/>
        <end position="448"/>
    </location>
</feature>
<dbReference type="InterPro" id="IPR033333">
    <property type="entry name" value="FANCB"/>
</dbReference>
<accession>A0A668SKL5</accession>
<dbReference type="PANTHER" id="PTHR28450">
    <property type="entry name" value="FANCONI ANEMIA GROUP B PROTEIN"/>
    <property type="match status" value="1"/>
</dbReference>
<dbReference type="GO" id="GO:0036297">
    <property type="term" value="P:interstrand cross-link repair"/>
    <property type="evidence" value="ECO:0007669"/>
    <property type="project" value="InterPro"/>
</dbReference>
<dbReference type="GO" id="GO:0043240">
    <property type="term" value="C:Fanconi anaemia nuclear complex"/>
    <property type="evidence" value="ECO:0007669"/>
    <property type="project" value="InterPro"/>
</dbReference>
<proteinExistence type="predicted"/>
<evidence type="ECO:0000313" key="3">
    <source>
        <dbReference type="Proteomes" id="UP000472276"/>
    </source>
</evidence>
<protein>
    <submittedName>
        <fullName evidence="2">Uncharacterized protein</fullName>
    </submittedName>
</protein>
<reference evidence="2" key="1">
    <citation type="submission" date="2025-08" db="UniProtKB">
        <authorList>
            <consortium name="Ensembl"/>
        </authorList>
    </citation>
    <scope>IDENTIFICATION</scope>
</reference>
<sequence>ISSDRKRSETVGALLRTISFNCKRAPGTNDNEGSELIFCSLSFEREGNTFLKAADGAAVISRKRLAHVDIVKCKSVTDAQKRATAPCVLVIKKSEKRSSFQYSLLTLSSSNRLEPCVEFKLPYQMKGDVYILQGPTVLWRHEGGVLYTSPQAEGVRQVPIHFSHCVVGELPLHKGQVFVLGLQKLPEESTSQTLGYFVEDGQVFDGSVILPHLYISITQCILVVAADRVDGVLKCDVVAATSNRQLVYFENGVVKDVCQLPFEQPEHIQLVNTGKYGCLFAVSFREGHVCTIWKETFQIAALWSSVSSIHVDDFLGCGTDQMLLVFKDRVIALEEFLITDLCGISFSMLTPREPNLSYSLCSGLTVLQELQREVTVKESVLRQSVKALTDVVSEREPVLTQHDLSILTDTGQCSRPAVVQTQSQVFWLPAPCSSPSSSSSSSFSASTFPEPPAKKSKQHNANSTNDLNACRVAVTAVTKLTPLLNSGRVKCHVMLHYIQTPDAFSLMSNQRPVILTILFLFCPDEVREDFLSLLAVLDHWVFHIDSPEYSLGDINGWIQKRVGCKKIEVSPQYLLLNSSGPSALMLLNWHQITPFQGELHLQMFQFLDSLLAYLPESCSIQPLKSAGGQGASKMFALALEKELVSLRECASLLLCSVEGLQKCREMCQKDLERSNMKLSPLVDVGQYRRLIQSMSKVQLNGDLAALLDIQYILPQMRT</sequence>
<keyword evidence="3" id="KW-1185">Reference proteome</keyword>
<reference evidence="2" key="2">
    <citation type="submission" date="2025-09" db="UniProtKB">
        <authorList>
            <consortium name="Ensembl"/>
        </authorList>
    </citation>
    <scope>IDENTIFICATION</scope>
</reference>
<evidence type="ECO:0000313" key="2">
    <source>
        <dbReference type="Ensembl" id="ENSOABP00000014870.1"/>
    </source>
</evidence>
<dbReference type="Proteomes" id="UP000472276">
    <property type="component" value="Unassembled WGS sequence"/>
</dbReference>
<dbReference type="OMA" id="LAFHRVC"/>
<organism evidence="2 3">
    <name type="scientific">Oreochromis aureus</name>
    <name type="common">Israeli tilapia</name>
    <name type="synonym">Chromis aureus</name>
    <dbReference type="NCBI Taxonomy" id="47969"/>
    <lineage>
        <taxon>Eukaryota</taxon>
        <taxon>Metazoa</taxon>
        <taxon>Chordata</taxon>
        <taxon>Craniata</taxon>
        <taxon>Vertebrata</taxon>
        <taxon>Euteleostomi</taxon>
        <taxon>Actinopterygii</taxon>
        <taxon>Neopterygii</taxon>
        <taxon>Teleostei</taxon>
        <taxon>Neoteleostei</taxon>
        <taxon>Acanthomorphata</taxon>
        <taxon>Ovalentaria</taxon>
        <taxon>Cichlomorphae</taxon>
        <taxon>Cichliformes</taxon>
        <taxon>Cichlidae</taxon>
        <taxon>African cichlids</taxon>
        <taxon>Pseudocrenilabrinae</taxon>
        <taxon>Oreochromini</taxon>
        <taxon>Oreochromis</taxon>
    </lineage>
</organism>
<gene>
    <name evidence="2" type="primary">NOL11</name>
</gene>
<dbReference type="GO" id="GO:1990414">
    <property type="term" value="P:replication-born double-strand break repair via sister chromatid exchange"/>
    <property type="evidence" value="ECO:0007669"/>
    <property type="project" value="TreeGrafter"/>
</dbReference>
<dbReference type="AlphaFoldDB" id="A0A668SKL5"/>
<dbReference type="PANTHER" id="PTHR28450:SF1">
    <property type="entry name" value="FANCONI ANEMIA GROUP B PROTEIN"/>
    <property type="match status" value="1"/>
</dbReference>
<evidence type="ECO:0000256" key="1">
    <source>
        <dbReference type="SAM" id="MobiDB-lite"/>
    </source>
</evidence>
<dbReference type="Ensembl" id="ENSOABT00000015341.2">
    <property type="protein sequence ID" value="ENSOABP00000014870.1"/>
    <property type="gene ID" value="ENSOABG00000007448.2"/>
</dbReference>
<feature type="region of interest" description="Disordered" evidence="1">
    <location>
        <begin position="435"/>
        <end position="462"/>
    </location>
</feature>